<comment type="caution">
    <text evidence="1">The sequence shown here is derived from an EMBL/GenBank/DDBJ whole genome shotgun (WGS) entry which is preliminary data.</text>
</comment>
<name>A0ACA9KC18_9GLOM</name>
<evidence type="ECO:0000313" key="1">
    <source>
        <dbReference type="EMBL" id="CAG8465097.1"/>
    </source>
</evidence>
<evidence type="ECO:0000313" key="2">
    <source>
        <dbReference type="Proteomes" id="UP000789860"/>
    </source>
</evidence>
<sequence>GQPPEGIFDDTQRHQDVYACLCIHPFDSDNNKNQHGLTGKAAEYAVKKYRKHRTINEDIMNRVNELLK</sequence>
<proteinExistence type="predicted"/>
<keyword evidence="2" id="KW-1185">Reference proteome</keyword>
<gene>
    <name evidence="1" type="ORF">SCALOS_LOCUS1783</name>
</gene>
<dbReference type="EMBL" id="CAJVPM010001340">
    <property type="protein sequence ID" value="CAG8465097.1"/>
    <property type="molecule type" value="Genomic_DNA"/>
</dbReference>
<feature type="non-terminal residue" evidence="1">
    <location>
        <position position="1"/>
    </location>
</feature>
<protein>
    <submittedName>
        <fullName evidence="1">10278_t:CDS:1</fullName>
    </submittedName>
</protein>
<organism evidence="1 2">
    <name type="scientific">Scutellospora calospora</name>
    <dbReference type="NCBI Taxonomy" id="85575"/>
    <lineage>
        <taxon>Eukaryota</taxon>
        <taxon>Fungi</taxon>
        <taxon>Fungi incertae sedis</taxon>
        <taxon>Mucoromycota</taxon>
        <taxon>Glomeromycotina</taxon>
        <taxon>Glomeromycetes</taxon>
        <taxon>Diversisporales</taxon>
        <taxon>Gigasporaceae</taxon>
        <taxon>Scutellospora</taxon>
    </lineage>
</organism>
<reference evidence="1" key="1">
    <citation type="submission" date="2021-06" db="EMBL/GenBank/DDBJ databases">
        <authorList>
            <person name="Kallberg Y."/>
            <person name="Tangrot J."/>
            <person name="Rosling A."/>
        </authorList>
    </citation>
    <scope>NUCLEOTIDE SEQUENCE</scope>
    <source>
        <strain evidence="1">AU212A</strain>
    </source>
</reference>
<accession>A0ACA9KC18</accession>
<dbReference type="Proteomes" id="UP000789860">
    <property type="component" value="Unassembled WGS sequence"/>
</dbReference>